<dbReference type="Pfam" id="PF03478">
    <property type="entry name" value="Beta-prop_KIB1-4"/>
    <property type="match status" value="1"/>
</dbReference>
<evidence type="ECO:0000313" key="3">
    <source>
        <dbReference type="EMBL" id="PRQ44165.1"/>
    </source>
</evidence>
<dbReference type="SUPFAM" id="SSF82171">
    <property type="entry name" value="DPP6 N-terminal domain-like"/>
    <property type="match status" value="1"/>
</dbReference>
<feature type="domain" description="F-box" evidence="1">
    <location>
        <begin position="17"/>
        <end position="50"/>
    </location>
</feature>
<accession>A0A2P6RCM1</accession>
<dbReference type="Pfam" id="PF00646">
    <property type="entry name" value="F-box"/>
    <property type="match status" value="1"/>
</dbReference>
<dbReference type="EMBL" id="PDCK01000041">
    <property type="protein sequence ID" value="PRQ44165.1"/>
    <property type="molecule type" value="Genomic_DNA"/>
</dbReference>
<dbReference type="AlphaFoldDB" id="A0A2P6RCM1"/>
<dbReference type="InterPro" id="IPR036047">
    <property type="entry name" value="F-box-like_dom_sf"/>
</dbReference>
<dbReference type="PANTHER" id="PTHR44259:SF114">
    <property type="entry name" value="OS06G0707300 PROTEIN"/>
    <property type="match status" value="1"/>
</dbReference>
<evidence type="ECO:0000259" key="2">
    <source>
        <dbReference type="Pfam" id="PF03478"/>
    </source>
</evidence>
<keyword evidence="4" id="KW-1185">Reference proteome</keyword>
<dbReference type="CDD" id="cd09917">
    <property type="entry name" value="F-box_SF"/>
    <property type="match status" value="1"/>
</dbReference>
<evidence type="ECO:0000313" key="4">
    <source>
        <dbReference type="Proteomes" id="UP000238479"/>
    </source>
</evidence>
<dbReference type="Gramene" id="PRQ44165">
    <property type="protein sequence ID" value="PRQ44165"/>
    <property type="gene ID" value="RchiOBHm_Chr3g0476221"/>
</dbReference>
<dbReference type="Proteomes" id="UP000238479">
    <property type="component" value="Chromosome 3"/>
</dbReference>
<gene>
    <name evidence="3" type="ORF">RchiOBHm_Chr3g0476221</name>
</gene>
<dbReference type="InterPro" id="IPR005174">
    <property type="entry name" value="KIB1-4_b-propeller"/>
</dbReference>
<dbReference type="Gene3D" id="1.20.1280.50">
    <property type="match status" value="1"/>
</dbReference>
<dbReference type="InterPro" id="IPR050942">
    <property type="entry name" value="F-box_BR-signaling"/>
</dbReference>
<dbReference type="InterPro" id="IPR001810">
    <property type="entry name" value="F-box_dom"/>
</dbReference>
<protein>
    <submittedName>
        <fullName evidence="3">Putative F-box domain-containing protein</fullName>
    </submittedName>
</protein>
<organism evidence="3 4">
    <name type="scientific">Rosa chinensis</name>
    <name type="common">China rose</name>
    <dbReference type="NCBI Taxonomy" id="74649"/>
    <lineage>
        <taxon>Eukaryota</taxon>
        <taxon>Viridiplantae</taxon>
        <taxon>Streptophyta</taxon>
        <taxon>Embryophyta</taxon>
        <taxon>Tracheophyta</taxon>
        <taxon>Spermatophyta</taxon>
        <taxon>Magnoliopsida</taxon>
        <taxon>eudicotyledons</taxon>
        <taxon>Gunneridae</taxon>
        <taxon>Pentapetalae</taxon>
        <taxon>rosids</taxon>
        <taxon>fabids</taxon>
        <taxon>Rosales</taxon>
        <taxon>Rosaceae</taxon>
        <taxon>Rosoideae</taxon>
        <taxon>Rosoideae incertae sedis</taxon>
        <taxon>Rosa</taxon>
    </lineage>
</organism>
<comment type="caution">
    <text evidence="3">The sequence shown here is derived from an EMBL/GenBank/DDBJ whole genome shotgun (WGS) entry which is preliminary data.</text>
</comment>
<proteinExistence type="predicted"/>
<dbReference type="SUPFAM" id="SSF81383">
    <property type="entry name" value="F-box domain"/>
    <property type="match status" value="1"/>
</dbReference>
<sequence>MSSRRRPMDDHNRWSKHLPDILIEMIVKRLTLVDSIRFAAVCPSWRSVSSQWSQRVTRLPWLLDSTEILDSETVNYRLYSPSEDRVYDLKFPRENNKLDASHSYGIRCLGSIDGWLIMSEWTLNNISYDEKSINYFLNPMTGDRIKLPQQTEFIPETSAASSDPRRSDCIVAIGEGSNLVFCRPCSHELCPWEGHQDCDVQYVKFHEDGKLYIIGLGDTCCILVVLVLVLDPLNQCQGKGKCEKIIAYREKTISAPGDPYNETVRSWSPSFTWSSKGEFLLVWSIFRDGFPFQVFRIDDKSGYNPIWVNLGTNDIAEDEVVFLSALHSTLMSKSKSFMTTIDEAFLGLHCGKFFTYLPDRSSTCDLKILDWVWFTPNITK</sequence>
<feature type="domain" description="KIB1-4 beta-propeller" evidence="2">
    <location>
        <begin position="78"/>
        <end position="335"/>
    </location>
</feature>
<evidence type="ECO:0000259" key="1">
    <source>
        <dbReference type="Pfam" id="PF00646"/>
    </source>
</evidence>
<reference evidence="3 4" key="1">
    <citation type="journal article" date="2018" name="Nat. Genet.">
        <title>The Rosa genome provides new insights in the design of modern roses.</title>
        <authorList>
            <person name="Bendahmane M."/>
        </authorList>
    </citation>
    <scope>NUCLEOTIDE SEQUENCE [LARGE SCALE GENOMIC DNA]</scope>
    <source>
        <strain evidence="4">cv. Old Blush</strain>
    </source>
</reference>
<dbReference type="PANTHER" id="PTHR44259">
    <property type="entry name" value="OS07G0183000 PROTEIN-RELATED"/>
    <property type="match status" value="1"/>
</dbReference>
<name>A0A2P6RCM1_ROSCH</name>